<dbReference type="Gene3D" id="3.40.50.2300">
    <property type="match status" value="2"/>
</dbReference>
<evidence type="ECO:0000259" key="4">
    <source>
        <dbReference type="Pfam" id="PF13407"/>
    </source>
</evidence>
<name>A0A1V5SKI7_9BACT</name>
<dbReference type="SUPFAM" id="SSF53822">
    <property type="entry name" value="Periplasmic binding protein-like I"/>
    <property type="match status" value="1"/>
</dbReference>
<dbReference type="EMBL" id="MWBQ01000183">
    <property type="protein sequence ID" value="OQA55018.1"/>
    <property type="molecule type" value="Genomic_DNA"/>
</dbReference>
<protein>
    <submittedName>
        <fullName evidence="5">D-ribose-binding periplasmic protein</fullName>
    </submittedName>
</protein>
<comment type="similarity">
    <text evidence="2">Belongs to the bacterial solute-binding protein 2 family.</text>
</comment>
<evidence type="ECO:0000256" key="1">
    <source>
        <dbReference type="ARBA" id="ARBA00004196"/>
    </source>
</evidence>
<dbReference type="Pfam" id="PF13407">
    <property type="entry name" value="Peripla_BP_4"/>
    <property type="match status" value="1"/>
</dbReference>
<reference evidence="5" key="1">
    <citation type="submission" date="2017-02" db="EMBL/GenBank/DDBJ databases">
        <title>Delving into the versatile metabolic prowess of the omnipresent phylum Bacteroidetes.</title>
        <authorList>
            <person name="Nobu M.K."/>
            <person name="Mei R."/>
            <person name="Narihiro T."/>
            <person name="Kuroda K."/>
            <person name="Liu W.-T."/>
        </authorList>
    </citation>
    <scope>NUCLEOTIDE SEQUENCE</scope>
    <source>
        <strain evidence="5">ADurb.Bin276</strain>
    </source>
</reference>
<evidence type="ECO:0000313" key="5">
    <source>
        <dbReference type="EMBL" id="OQA55018.1"/>
    </source>
</evidence>
<evidence type="ECO:0000256" key="2">
    <source>
        <dbReference type="ARBA" id="ARBA00007639"/>
    </source>
</evidence>
<evidence type="ECO:0000256" key="3">
    <source>
        <dbReference type="ARBA" id="ARBA00022729"/>
    </source>
</evidence>
<sequence length="325" mass="35634">MKKSFIFILLVGILVFTFVVGVGAQEKKLKFAWCPTIEDPFYRMIGKGIADKCEELGIDLFVTEYLKSWGAEIQVPVLEATAARGDIDLLITGPAAKDSLIAPLKKIYDSGIEVLTVDTYLGDGDYSKESDYSFPLSFIGTDNFQGGVEVGKHLAEMIGGKGKVFVSTTNPDVSSVVERVEGFKKGISDYPDIELVGVEYNLDNQEKAQQQTAAALQANPDIVGVFGTNLFSARGSYQAVVNAGLTGAVKIASWDATVDLINALKEGQVDLVLAQNPYAMGQLAVEWGYKFFTEDAEVPKKLNPEFFFFTHENVNLPESQRYIYQ</sequence>
<dbReference type="Proteomes" id="UP000485569">
    <property type="component" value="Unassembled WGS sequence"/>
</dbReference>
<dbReference type="InterPro" id="IPR028082">
    <property type="entry name" value="Peripla_BP_I"/>
</dbReference>
<dbReference type="CDD" id="cd20007">
    <property type="entry name" value="PBP1_ABC_sugar_binding-like"/>
    <property type="match status" value="1"/>
</dbReference>
<dbReference type="AlphaFoldDB" id="A0A1V5SKI7"/>
<dbReference type="PANTHER" id="PTHR46847">
    <property type="entry name" value="D-ALLOSE-BINDING PERIPLASMIC PROTEIN-RELATED"/>
    <property type="match status" value="1"/>
</dbReference>
<accession>A0A1V5SKI7</accession>
<proteinExistence type="inferred from homology"/>
<gene>
    <name evidence="5" type="primary">rbsB_4</name>
    <name evidence="5" type="ORF">BWY41_01794</name>
</gene>
<organism evidence="5">
    <name type="scientific">Candidatus Atribacter allofermentans</name>
    <dbReference type="NCBI Taxonomy" id="1852833"/>
    <lineage>
        <taxon>Bacteria</taxon>
        <taxon>Pseudomonadati</taxon>
        <taxon>Atribacterota</taxon>
        <taxon>Atribacteria</taxon>
        <taxon>Atribacterales</taxon>
        <taxon>Atribacteraceae</taxon>
        <taxon>Atribacter</taxon>
    </lineage>
</organism>
<feature type="domain" description="Periplasmic binding protein" evidence="4">
    <location>
        <begin position="35"/>
        <end position="289"/>
    </location>
</feature>
<dbReference type="PANTHER" id="PTHR46847:SF1">
    <property type="entry name" value="D-ALLOSE-BINDING PERIPLASMIC PROTEIN-RELATED"/>
    <property type="match status" value="1"/>
</dbReference>
<comment type="caution">
    <text evidence="5">The sequence shown here is derived from an EMBL/GenBank/DDBJ whole genome shotgun (WGS) entry which is preliminary data.</text>
</comment>
<dbReference type="InterPro" id="IPR025997">
    <property type="entry name" value="SBP_2_dom"/>
</dbReference>
<comment type="subcellular location">
    <subcellularLocation>
        <location evidence="1">Cell envelope</location>
    </subcellularLocation>
</comment>
<keyword evidence="3" id="KW-0732">Signal</keyword>
<dbReference type="GO" id="GO:0030246">
    <property type="term" value="F:carbohydrate binding"/>
    <property type="evidence" value="ECO:0007669"/>
    <property type="project" value="UniProtKB-ARBA"/>
</dbReference>
<dbReference type="GO" id="GO:0030313">
    <property type="term" value="C:cell envelope"/>
    <property type="evidence" value="ECO:0007669"/>
    <property type="project" value="UniProtKB-SubCell"/>
</dbReference>